<dbReference type="InterPro" id="IPR024613">
    <property type="entry name" value="Huntingtin_N_HEAT_rpt-2"/>
</dbReference>
<comment type="caution">
    <text evidence="3">The sequence shown here is derived from an EMBL/GenBank/DDBJ whole genome shotgun (WGS) entry which is preliminary data.</text>
</comment>
<keyword evidence="2" id="KW-1133">Transmembrane helix</keyword>
<evidence type="ECO:0000256" key="1">
    <source>
        <dbReference type="SAM" id="MobiDB-lite"/>
    </source>
</evidence>
<dbReference type="AlphaFoldDB" id="A0A448XKW8"/>
<sequence>MNILWHVAEDLQPLAPHSPGGGTNSGVVVTSLFSGFSGFGTSLTPANMTTAVTAYVPSALYCSTESSKILKPLIDVKNIDFSSPTAAASSLLSAFAINTTKSTSPPLATGESYLHAGGSSEQPRYMAVDGGFIFRGGHSESSFGGSGKNDSSKIRSSSMSRSGLPASDSLDFNPNNPENSPPRGRNSLGYFGHLPHYLALYENVRMAYHGYKISPDLLGGSDRAVGLLRETLSAFGRLLEGLRFAELAPYTQELLAYLTTAFRWQPAESLDTAVKVKLFLFTWVPYASFYLYIVTLLSLSIAHNASLFLLWLCSAWVFLFLV</sequence>
<evidence type="ECO:0000313" key="4">
    <source>
        <dbReference type="Proteomes" id="UP000784294"/>
    </source>
</evidence>
<gene>
    <name evidence="3" type="ORF">PXEA_LOCUS32467</name>
</gene>
<evidence type="ECO:0000313" key="3">
    <source>
        <dbReference type="EMBL" id="VEL39027.1"/>
    </source>
</evidence>
<dbReference type="GO" id="GO:0005737">
    <property type="term" value="C:cytoplasm"/>
    <property type="evidence" value="ECO:0007669"/>
    <property type="project" value="TreeGrafter"/>
</dbReference>
<feature type="region of interest" description="Disordered" evidence="1">
    <location>
        <begin position="139"/>
        <end position="186"/>
    </location>
</feature>
<feature type="compositionally biased region" description="Low complexity" evidence="1">
    <location>
        <begin position="154"/>
        <end position="167"/>
    </location>
</feature>
<organism evidence="3 4">
    <name type="scientific">Protopolystoma xenopodis</name>
    <dbReference type="NCBI Taxonomy" id="117903"/>
    <lineage>
        <taxon>Eukaryota</taxon>
        <taxon>Metazoa</taxon>
        <taxon>Spiralia</taxon>
        <taxon>Lophotrochozoa</taxon>
        <taxon>Platyhelminthes</taxon>
        <taxon>Monogenea</taxon>
        <taxon>Polyopisthocotylea</taxon>
        <taxon>Polystomatidea</taxon>
        <taxon>Polystomatidae</taxon>
        <taxon>Protopolystoma</taxon>
    </lineage>
</organism>
<protein>
    <submittedName>
        <fullName evidence="3">Uncharacterized protein</fullName>
    </submittedName>
</protein>
<keyword evidence="2" id="KW-0472">Membrane</keyword>
<dbReference type="InterPro" id="IPR028426">
    <property type="entry name" value="Huntingtin_fam"/>
</dbReference>
<proteinExistence type="predicted"/>
<feature type="transmembrane region" description="Helical" evidence="2">
    <location>
        <begin position="305"/>
        <end position="321"/>
    </location>
</feature>
<keyword evidence="4" id="KW-1185">Reference proteome</keyword>
<keyword evidence="2" id="KW-0812">Transmembrane</keyword>
<dbReference type="PANTHER" id="PTHR10170">
    <property type="entry name" value="HUNTINGTON DISEASE PROTEIN"/>
    <property type="match status" value="1"/>
</dbReference>
<dbReference type="EMBL" id="CAAALY010259832">
    <property type="protein sequence ID" value="VEL39027.1"/>
    <property type="molecule type" value="Genomic_DNA"/>
</dbReference>
<dbReference type="PANTHER" id="PTHR10170:SF10">
    <property type="entry name" value="HUNTINGTIN"/>
    <property type="match status" value="1"/>
</dbReference>
<accession>A0A448XKW8</accession>
<dbReference type="Pfam" id="PF12372">
    <property type="entry name" value="Htt_N-HEAT"/>
    <property type="match status" value="1"/>
</dbReference>
<reference evidence="3" key="1">
    <citation type="submission" date="2018-11" db="EMBL/GenBank/DDBJ databases">
        <authorList>
            <consortium name="Pathogen Informatics"/>
        </authorList>
    </citation>
    <scope>NUCLEOTIDE SEQUENCE</scope>
</reference>
<dbReference type="Proteomes" id="UP000784294">
    <property type="component" value="Unassembled WGS sequence"/>
</dbReference>
<evidence type="ECO:0000256" key="2">
    <source>
        <dbReference type="SAM" id="Phobius"/>
    </source>
</evidence>
<name>A0A448XKW8_9PLAT</name>
<dbReference type="OrthoDB" id="6250975at2759"/>